<dbReference type="SMART" id="SM00895">
    <property type="entry name" value="FCD"/>
    <property type="match status" value="1"/>
</dbReference>
<dbReference type="InterPro" id="IPR036388">
    <property type="entry name" value="WH-like_DNA-bd_sf"/>
</dbReference>
<evidence type="ECO:0000256" key="1">
    <source>
        <dbReference type="ARBA" id="ARBA00023015"/>
    </source>
</evidence>
<comment type="caution">
    <text evidence="6">The sequence shown here is derived from an EMBL/GenBank/DDBJ whole genome shotgun (WGS) entry which is preliminary data.</text>
</comment>
<evidence type="ECO:0000313" key="7">
    <source>
        <dbReference type="Proteomes" id="UP001501303"/>
    </source>
</evidence>
<protein>
    <submittedName>
        <fullName evidence="6">GntR family transcriptional regulator</fullName>
    </submittedName>
</protein>
<dbReference type="Proteomes" id="UP001501303">
    <property type="component" value="Unassembled WGS sequence"/>
</dbReference>
<dbReference type="RefSeq" id="WP_344262075.1">
    <property type="nucleotide sequence ID" value="NZ_BAAAMJ010000029.1"/>
</dbReference>
<dbReference type="SUPFAM" id="SSF46785">
    <property type="entry name" value="Winged helix' DNA-binding domain"/>
    <property type="match status" value="1"/>
</dbReference>
<accession>A0ABN2PCG4</accession>
<dbReference type="SMART" id="SM00345">
    <property type="entry name" value="HTH_GNTR"/>
    <property type="match status" value="1"/>
</dbReference>
<keyword evidence="1" id="KW-0805">Transcription regulation</keyword>
<dbReference type="InterPro" id="IPR036390">
    <property type="entry name" value="WH_DNA-bd_sf"/>
</dbReference>
<dbReference type="InterPro" id="IPR008920">
    <property type="entry name" value="TF_FadR/GntR_C"/>
</dbReference>
<dbReference type="EMBL" id="BAAAMJ010000029">
    <property type="protein sequence ID" value="GAA1917137.1"/>
    <property type="molecule type" value="Genomic_DNA"/>
</dbReference>
<dbReference type="Gene3D" id="1.20.120.530">
    <property type="entry name" value="GntR ligand-binding domain-like"/>
    <property type="match status" value="1"/>
</dbReference>
<feature type="domain" description="HTH gntR-type" evidence="5">
    <location>
        <begin position="8"/>
        <end position="75"/>
    </location>
</feature>
<feature type="region of interest" description="Disordered" evidence="4">
    <location>
        <begin position="218"/>
        <end position="240"/>
    </location>
</feature>
<dbReference type="PANTHER" id="PTHR43537:SF24">
    <property type="entry name" value="GLUCONATE OPERON TRANSCRIPTIONAL REPRESSOR"/>
    <property type="match status" value="1"/>
</dbReference>
<dbReference type="Gene3D" id="1.10.10.10">
    <property type="entry name" value="Winged helix-like DNA-binding domain superfamily/Winged helix DNA-binding domain"/>
    <property type="match status" value="1"/>
</dbReference>
<name>A0ABN2PCG4_9ACTN</name>
<keyword evidence="7" id="KW-1185">Reference proteome</keyword>
<dbReference type="SUPFAM" id="SSF48008">
    <property type="entry name" value="GntR ligand-binding domain-like"/>
    <property type="match status" value="1"/>
</dbReference>
<evidence type="ECO:0000256" key="3">
    <source>
        <dbReference type="ARBA" id="ARBA00023163"/>
    </source>
</evidence>
<dbReference type="PRINTS" id="PR00035">
    <property type="entry name" value="HTHGNTR"/>
</dbReference>
<evidence type="ECO:0000256" key="4">
    <source>
        <dbReference type="SAM" id="MobiDB-lite"/>
    </source>
</evidence>
<reference evidence="6 7" key="1">
    <citation type="journal article" date="2019" name="Int. J. Syst. Evol. Microbiol.">
        <title>The Global Catalogue of Microorganisms (GCM) 10K type strain sequencing project: providing services to taxonomists for standard genome sequencing and annotation.</title>
        <authorList>
            <consortium name="The Broad Institute Genomics Platform"/>
            <consortium name="The Broad Institute Genome Sequencing Center for Infectious Disease"/>
            <person name="Wu L."/>
            <person name="Ma J."/>
        </authorList>
    </citation>
    <scope>NUCLEOTIDE SEQUENCE [LARGE SCALE GENOMIC DNA]</scope>
    <source>
        <strain evidence="6 7">JCM 13581</strain>
    </source>
</reference>
<dbReference type="Pfam" id="PF00392">
    <property type="entry name" value="GntR"/>
    <property type="match status" value="1"/>
</dbReference>
<organism evidence="6 7">
    <name type="scientific">Streptomyces sodiiphilus</name>
    <dbReference type="NCBI Taxonomy" id="226217"/>
    <lineage>
        <taxon>Bacteria</taxon>
        <taxon>Bacillati</taxon>
        <taxon>Actinomycetota</taxon>
        <taxon>Actinomycetes</taxon>
        <taxon>Kitasatosporales</taxon>
        <taxon>Streptomycetaceae</taxon>
        <taxon>Streptomyces</taxon>
    </lineage>
</organism>
<dbReference type="CDD" id="cd07377">
    <property type="entry name" value="WHTH_GntR"/>
    <property type="match status" value="1"/>
</dbReference>
<dbReference type="Pfam" id="PF07729">
    <property type="entry name" value="FCD"/>
    <property type="match status" value="1"/>
</dbReference>
<gene>
    <name evidence="6" type="ORF">GCM10009716_27800</name>
</gene>
<sequence>MREIQGASSLTDQVVQAVREAVLSGELKAGELYSAYQLAERLKISRTPVREALLRLAEAGMVRFERNRGFRVLKRDPQEIVEVFHLRLLLEVPAAGLAARNADDTLVAALRQELDAMRAMADGGDDARFMRHDRQFHQLLLLAGGNARLAAVVDGLRDTTTTLGTSTVGRSRNLWEIAAEHEPVLAAVTARDPDAAMSALRAHITHTADLLVGQLTDEAGTPLSPAQAELLGRPGPPAGR</sequence>
<keyword evidence="3" id="KW-0804">Transcription</keyword>
<evidence type="ECO:0000259" key="5">
    <source>
        <dbReference type="PROSITE" id="PS50949"/>
    </source>
</evidence>
<evidence type="ECO:0000313" key="6">
    <source>
        <dbReference type="EMBL" id="GAA1917137.1"/>
    </source>
</evidence>
<dbReference type="PROSITE" id="PS50949">
    <property type="entry name" value="HTH_GNTR"/>
    <property type="match status" value="1"/>
</dbReference>
<proteinExistence type="predicted"/>
<keyword evidence="2" id="KW-0238">DNA-binding</keyword>
<dbReference type="PANTHER" id="PTHR43537">
    <property type="entry name" value="TRANSCRIPTIONAL REGULATOR, GNTR FAMILY"/>
    <property type="match status" value="1"/>
</dbReference>
<dbReference type="InterPro" id="IPR000524">
    <property type="entry name" value="Tscrpt_reg_HTH_GntR"/>
</dbReference>
<dbReference type="InterPro" id="IPR011711">
    <property type="entry name" value="GntR_C"/>
</dbReference>
<evidence type="ECO:0000256" key="2">
    <source>
        <dbReference type="ARBA" id="ARBA00023125"/>
    </source>
</evidence>